<keyword evidence="2 7" id="KW-0813">Transport</keyword>
<evidence type="ECO:0000259" key="8">
    <source>
        <dbReference type="PROSITE" id="PS50928"/>
    </source>
</evidence>
<dbReference type="InterPro" id="IPR051393">
    <property type="entry name" value="ABC_transporter_permease"/>
</dbReference>
<dbReference type="EMBL" id="BDQX01000423">
    <property type="protein sequence ID" value="GBG11580.1"/>
    <property type="molecule type" value="Genomic_DNA"/>
</dbReference>
<reference evidence="9 10" key="1">
    <citation type="submission" date="2017-08" db="EMBL/GenBank/DDBJ databases">
        <title>Substantial Increase in Enzyme Production by Combined Drug-Resistance Mutations in Paenibacillus agaridevorans.</title>
        <authorList>
            <person name="Tanaka Y."/>
            <person name="Funane K."/>
            <person name="Hosaka T."/>
            <person name="Shiwa Y."/>
            <person name="Fujita N."/>
            <person name="Miyazaki T."/>
            <person name="Yoshikawa H."/>
            <person name="Murakami K."/>
            <person name="Kasahara K."/>
            <person name="Inaoka T."/>
            <person name="Hiraga Y."/>
            <person name="Ochi K."/>
        </authorList>
    </citation>
    <scope>NUCLEOTIDE SEQUENCE [LARGE SCALE GENOMIC DNA]</scope>
    <source>
        <strain evidence="9 10">T-3040</strain>
    </source>
</reference>
<dbReference type="CDD" id="cd06261">
    <property type="entry name" value="TM_PBP2"/>
    <property type="match status" value="1"/>
</dbReference>
<dbReference type="SUPFAM" id="SSF161098">
    <property type="entry name" value="MetI-like"/>
    <property type="match status" value="1"/>
</dbReference>
<keyword evidence="3" id="KW-1003">Cell membrane</keyword>
<feature type="transmembrane region" description="Helical" evidence="7">
    <location>
        <begin position="263"/>
        <end position="287"/>
    </location>
</feature>
<comment type="similarity">
    <text evidence="7">Belongs to the binding-protein-dependent transport system permease family.</text>
</comment>
<feature type="transmembrane region" description="Helical" evidence="7">
    <location>
        <begin position="211"/>
        <end position="231"/>
    </location>
</feature>
<evidence type="ECO:0000256" key="1">
    <source>
        <dbReference type="ARBA" id="ARBA00004651"/>
    </source>
</evidence>
<feature type="transmembrane region" description="Helical" evidence="7">
    <location>
        <begin position="75"/>
        <end position="97"/>
    </location>
</feature>
<dbReference type="InterPro" id="IPR035906">
    <property type="entry name" value="MetI-like_sf"/>
</dbReference>
<dbReference type="Gene3D" id="1.10.3720.10">
    <property type="entry name" value="MetI-like"/>
    <property type="match status" value="1"/>
</dbReference>
<feature type="transmembrane region" description="Helical" evidence="7">
    <location>
        <begin position="12"/>
        <end position="30"/>
    </location>
</feature>
<comment type="subcellular location">
    <subcellularLocation>
        <location evidence="1 7">Cell membrane</location>
        <topology evidence="1 7">Multi-pass membrane protein</topology>
    </subcellularLocation>
</comment>
<evidence type="ECO:0000256" key="5">
    <source>
        <dbReference type="ARBA" id="ARBA00022989"/>
    </source>
</evidence>
<evidence type="ECO:0000256" key="3">
    <source>
        <dbReference type="ARBA" id="ARBA00022475"/>
    </source>
</evidence>
<feature type="transmembrane region" description="Helical" evidence="7">
    <location>
        <begin position="109"/>
        <end position="131"/>
    </location>
</feature>
<keyword evidence="6 7" id="KW-0472">Membrane</keyword>
<keyword evidence="5 7" id="KW-1133">Transmembrane helix</keyword>
<evidence type="ECO:0000256" key="6">
    <source>
        <dbReference type="ARBA" id="ARBA00023136"/>
    </source>
</evidence>
<dbReference type="Proteomes" id="UP000245202">
    <property type="component" value="Unassembled WGS sequence"/>
</dbReference>
<keyword evidence="10" id="KW-1185">Reference proteome</keyword>
<comment type="caution">
    <text evidence="9">The sequence shown here is derived from an EMBL/GenBank/DDBJ whole genome shotgun (WGS) entry which is preliminary data.</text>
</comment>
<dbReference type="RefSeq" id="WP_108995851.1">
    <property type="nucleotide sequence ID" value="NZ_BDQX01000423.1"/>
</dbReference>
<accession>A0A2R5EY28</accession>
<evidence type="ECO:0000256" key="2">
    <source>
        <dbReference type="ARBA" id="ARBA00022448"/>
    </source>
</evidence>
<evidence type="ECO:0000256" key="7">
    <source>
        <dbReference type="RuleBase" id="RU363032"/>
    </source>
</evidence>
<dbReference type="PANTHER" id="PTHR30193">
    <property type="entry name" value="ABC TRANSPORTER PERMEASE PROTEIN"/>
    <property type="match status" value="1"/>
</dbReference>
<dbReference type="GO" id="GO:0055085">
    <property type="term" value="P:transmembrane transport"/>
    <property type="evidence" value="ECO:0007669"/>
    <property type="project" value="InterPro"/>
</dbReference>
<protein>
    <recommendedName>
        <fullName evidence="8">ABC transmembrane type-1 domain-containing protein</fullName>
    </recommendedName>
</protein>
<keyword evidence="4 7" id="KW-0812">Transmembrane</keyword>
<name>A0A2R5EY28_9BACL</name>
<evidence type="ECO:0000313" key="9">
    <source>
        <dbReference type="EMBL" id="GBG11580.1"/>
    </source>
</evidence>
<dbReference type="PANTHER" id="PTHR30193:SF37">
    <property type="entry name" value="INNER MEMBRANE ABC TRANSPORTER PERMEASE PROTEIN YCJO"/>
    <property type="match status" value="1"/>
</dbReference>
<evidence type="ECO:0000256" key="4">
    <source>
        <dbReference type="ARBA" id="ARBA00022692"/>
    </source>
</evidence>
<feature type="transmembrane region" description="Helical" evidence="7">
    <location>
        <begin position="151"/>
        <end position="168"/>
    </location>
</feature>
<organism evidence="9 10">
    <name type="scientific">Paenibacillus agaridevorans</name>
    <dbReference type="NCBI Taxonomy" id="171404"/>
    <lineage>
        <taxon>Bacteria</taxon>
        <taxon>Bacillati</taxon>
        <taxon>Bacillota</taxon>
        <taxon>Bacilli</taxon>
        <taxon>Bacillales</taxon>
        <taxon>Paenibacillaceae</taxon>
        <taxon>Paenibacillus</taxon>
    </lineage>
</organism>
<dbReference type="GO" id="GO:0005886">
    <property type="term" value="C:plasma membrane"/>
    <property type="evidence" value="ECO:0007669"/>
    <property type="project" value="UniProtKB-SubCell"/>
</dbReference>
<gene>
    <name evidence="9" type="ORF">PAT3040_06409</name>
</gene>
<sequence>MMRYRRRLDLLYALLFVLPALTLFLTFKYYPLSMTMFYSLTNWDGFSRSYQFVGLDNFISVFSDSKVLGAFYNTVYFAIVSILLGTVIQLGLALILVNRIKGAKVFRTVLYMPAVISALIISMTWIAFFQYNGIINQTLKLVGLETLAHNWLAHPIITIHVLIVINIWQWAGYGMIIYITGLQAIPTEINEAAALDGATGWRKLRLITLPLIMPAVTINMFISITGSLRVFELPFVLTGGGPMNTTNTVTMSIYNTAFLSNQFGYASSIGLVFFLFIATITLIQLTVTRRLEVEY</sequence>
<evidence type="ECO:0000313" key="10">
    <source>
        <dbReference type="Proteomes" id="UP000245202"/>
    </source>
</evidence>
<dbReference type="AlphaFoldDB" id="A0A2R5EY28"/>
<proteinExistence type="inferred from homology"/>
<dbReference type="PROSITE" id="PS50928">
    <property type="entry name" value="ABC_TM1"/>
    <property type="match status" value="1"/>
</dbReference>
<dbReference type="Pfam" id="PF00528">
    <property type="entry name" value="BPD_transp_1"/>
    <property type="match status" value="1"/>
</dbReference>
<dbReference type="InterPro" id="IPR000515">
    <property type="entry name" value="MetI-like"/>
</dbReference>
<feature type="domain" description="ABC transmembrane type-1" evidence="8">
    <location>
        <begin position="71"/>
        <end position="284"/>
    </location>
</feature>